<dbReference type="AlphaFoldDB" id="C5A6H0"/>
<dbReference type="STRING" id="593117.TGAM_1330"/>
<accession>C5A6H0</accession>
<reference evidence="1 2" key="1">
    <citation type="journal article" date="2007" name="Genome Biol.">
        <title>Genome analysis and genome-wide proteomics of Thermococcus gammatolerans, the most radioresistant organism known amongst the Archaea.</title>
        <authorList>
            <person name="Zivanovic Y."/>
            <person name="Armengaud J."/>
            <person name="Lagorce A."/>
            <person name="Leplat C."/>
            <person name="Guerin P."/>
            <person name="Dutertre M."/>
            <person name="Anthouard V."/>
            <person name="Forterre P."/>
            <person name="Wincker P."/>
            <person name="Confalonieri F."/>
        </authorList>
    </citation>
    <scope>NUCLEOTIDE SEQUENCE [LARGE SCALE GENOMIC DNA]</scope>
    <source>
        <strain evidence="2">DSM 15229 / JCM 11827 / EJ3</strain>
    </source>
</reference>
<evidence type="ECO:0000313" key="1">
    <source>
        <dbReference type="EMBL" id="ACS33832.1"/>
    </source>
</evidence>
<dbReference type="PaxDb" id="593117-TGAM_1330"/>
<dbReference type="KEGG" id="tga:TGAM_1330"/>
<dbReference type="EMBL" id="CP001398">
    <property type="protein sequence ID" value="ACS33832.1"/>
    <property type="molecule type" value="Genomic_DNA"/>
</dbReference>
<dbReference type="Proteomes" id="UP000001488">
    <property type="component" value="Chromosome"/>
</dbReference>
<dbReference type="eggNOG" id="arCOG06948">
    <property type="taxonomic scope" value="Archaea"/>
</dbReference>
<evidence type="ECO:0008006" key="3">
    <source>
        <dbReference type="Google" id="ProtNLM"/>
    </source>
</evidence>
<gene>
    <name evidence="1" type="ordered locus">TGAM_1330</name>
</gene>
<protein>
    <recommendedName>
        <fullName evidence="3">PIN domain-containing protein</fullName>
    </recommendedName>
</protein>
<organism evidence="1 2">
    <name type="scientific">Thermococcus gammatolerans (strain DSM 15229 / JCM 11827 / EJ3)</name>
    <dbReference type="NCBI Taxonomy" id="593117"/>
    <lineage>
        <taxon>Archaea</taxon>
        <taxon>Methanobacteriati</taxon>
        <taxon>Methanobacteriota</taxon>
        <taxon>Thermococci</taxon>
        <taxon>Thermococcales</taxon>
        <taxon>Thermococcaceae</taxon>
        <taxon>Thermococcus</taxon>
    </lineage>
</organism>
<keyword evidence="2" id="KW-1185">Reference proteome</keyword>
<evidence type="ECO:0000313" key="2">
    <source>
        <dbReference type="Proteomes" id="UP000001488"/>
    </source>
</evidence>
<proteinExistence type="predicted"/>
<sequence>MMAMIEVVIEKPELQILINLLQRSGITVSYPLYEIPLFSARESERGYTLSVLAGRHDFKGRHPELPSYSDFYETFISSGIITYDNIDEFANMLEVYRVLRKGVSFAPDTNLFYHRFISSYRPLDGYQIVVAEDVKNEIEAAMNYKYRRQLLVEISREVKNGHLLHELSNRRTKKARKAAYIALKEFEALRDRIIIAERYGSGHNNDEVIVKTLKHFDEMSPSLLVFLTADLAITDVARMEGLEYFLFEYPTKELGTHEVSAYQLRTLIFNLAAVFGVIDLNGTIIYGEFGGKRKLNELKLLFRDEDLFQKFLFHLNLCRRLETIMRG</sequence>
<name>C5A6H0_THEGJ</name>
<dbReference type="HOGENOM" id="CLU_838416_0_0_2"/>
<dbReference type="PATRIC" id="fig|593117.10.peg.1329"/>